<protein>
    <submittedName>
        <fullName evidence="2">Transposase IS66 family protein</fullName>
    </submittedName>
</protein>
<feature type="domain" description="Transposase IS66 central" evidence="1">
    <location>
        <begin position="7"/>
        <end position="133"/>
    </location>
</feature>
<comment type="caution">
    <text evidence="2">The sequence shown here is derived from an EMBL/GenBank/DDBJ whole genome shotgun (WGS) entry which is preliminary data.</text>
</comment>
<evidence type="ECO:0000313" key="2">
    <source>
        <dbReference type="EMBL" id="TWT93593.1"/>
    </source>
</evidence>
<dbReference type="InterPro" id="IPR052344">
    <property type="entry name" value="Transposase-related"/>
</dbReference>
<dbReference type="PANTHER" id="PTHR33678">
    <property type="entry name" value="BLL1576 PROTEIN"/>
    <property type="match status" value="1"/>
</dbReference>
<gene>
    <name evidence="2" type="ORF">Pla100_41110</name>
</gene>
<dbReference type="EMBL" id="SJPM01000009">
    <property type="protein sequence ID" value="TWT93593.1"/>
    <property type="molecule type" value="Genomic_DNA"/>
</dbReference>
<keyword evidence="3" id="KW-1185">Reference proteome</keyword>
<reference evidence="2 3" key="1">
    <citation type="submission" date="2019-02" db="EMBL/GenBank/DDBJ databases">
        <title>Deep-cultivation of Planctomycetes and their phenomic and genomic characterization uncovers novel biology.</title>
        <authorList>
            <person name="Wiegand S."/>
            <person name="Jogler M."/>
            <person name="Boedeker C."/>
            <person name="Pinto D."/>
            <person name="Vollmers J."/>
            <person name="Rivas-Marin E."/>
            <person name="Kohn T."/>
            <person name="Peeters S.H."/>
            <person name="Heuer A."/>
            <person name="Rast P."/>
            <person name="Oberbeckmann S."/>
            <person name="Bunk B."/>
            <person name="Jeske O."/>
            <person name="Meyerdierks A."/>
            <person name="Storesund J.E."/>
            <person name="Kallscheuer N."/>
            <person name="Luecker S."/>
            <person name="Lage O.M."/>
            <person name="Pohl T."/>
            <person name="Merkel B.J."/>
            <person name="Hornburger P."/>
            <person name="Mueller R.-W."/>
            <person name="Bruemmer F."/>
            <person name="Labrenz M."/>
            <person name="Spormann A.M."/>
            <person name="Op Den Camp H."/>
            <person name="Overmann J."/>
            <person name="Amann R."/>
            <person name="Jetten M.S.M."/>
            <person name="Mascher T."/>
            <person name="Medema M.H."/>
            <person name="Devos D.P."/>
            <person name="Kaster A.-K."/>
            <person name="Ovreas L."/>
            <person name="Rohde M."/>
            <person name="Galperin M.Y."/>
            <person name="Jogler C."/>
        </authorList>
    </citation>
    <scope>NUCLEOTIDE SEQUENCE [LARGE SCALE GENOMIC DNA]</scope>
    <source>
        <strain evidence="2 3">Pla100</strain>
    </source>
</reference>
<accession>A0A5C6A5I2</accession>
<sequence length="156" mass="18217">MSVGQIKKYYRDVIGVELSRGLVQKLDGKFSQSLVDPYKQLLDVLSVQSHLNVDETGHRVNGIKLPTWCFRKYLFAVFKISPSRGSQVLIETLETEFDGMNGCDCFSAYHKHIRLDENVKLQFCIAHLIRDIKFPRIHPDEENRIYGTRLREQFRK</sequence>
<dbReference type="RefSeq" id="WP_197168082.1">
    <property type="nucleotide sequence ID" value="NZ_SJPM01000009.1"/>
</dbReference>
<evidence type="ECO:0000259" key="1">
    <source>
        <dbReference type="Pfam" id="PF03050"/>
    </source>
</evidence>
<name>A0A5C6A5I2_9BACT</name>
<proteinExistence type="predicted"/>
<dbReference type="InterPro" id="IPR004291">
    <property type="entry name" value="Transposase_IS66_central"/>
</dbReference>
<dbReference type="Pfam" id="PF03050">
    <property type="entry name" value="DDE_Tnp_IS66"/>
    <property type="match status" value="1"/>
</dbReference>
<organism evidence="2 3">
    <name type="scientific">Neorhodopirellula pilleata</name>
    <dbReference type="NCBI Taxonomy" id="2714738"/>
    <lineage>
        <taxon>Bacteria</taxon>
        <taxon>Pseudomonadati</taxon>
        <taxon>Planctomycetota</taxon>
        <taxon>Planctomycetia</taxon>
        <taxon>Pirellulales</taxon>
        <taxon>Pirellulaceae</taxon>
        <taxon>Neorhodopirellula</taxon>
    </lineage>
</organism>
<evidence type="ECO:0000313" key="3">
    <source>
        <dbReference type="Proteomes" id="UP000316213"/>
    </source>
</evidence>
<dbReference type="Proteomes" id="UP000316213">
    <property type="component" value="Unassembled WGS sequence"/>
</dbReference>
<dbReference type="AlphaFoldDB" id="A0A5C6A5I2"/>